<gene>
    <name evidence="2" type="ORF">roselon_02823</name>
</gene>
<name>W8S846_9RHOB</name>
<feature type="compositionally biased region" description="Basic and acidic residues" evidence="1">
    <location>
        <begin position="55"/>
        <end position="68"/>
    </location>
</feature>
<dbReference type="HOGENOM" id="CLU_138453_0_0_5"/>
<dbReference type="STRING" id="1294273.roselon_02823"/>
<dbReference type="EMBL" id="CP004372">
    <property type="protein sequence ID" value="AHM05121.1"/>
    <property type="molecule type" value="Genomic_DNA"/>
</dbReference>
<protein>
    <submittedName>
        <fullName evidence="2">Uncharacterized protein</fullName>
    </submittedName>
</protein>
<feature type="compositionally biased region" description="Basic and acidic residues" evidence="1">
    <location>
        <begin position="29"/>
        <end position="45"/>
    </location>
</feature>
<feature type="compositionally biased region" description="Low complexity" evidence="1">
    <location>
        <begin position="69"/>
        <end position="79"/>
    </location>
</feature>
<keyword evidence="3" id="KW-1185">Reference proteome</keyword>
<organism evidence="2 3">
    <name type="scientific">Roseicyclus elongatus DSM 19469</name>
    <dbReference type="NCBI Taxonomy" id="1294273"/>
    <lineage>
        <taxon>Bacteria</taxon>
        <taxon>Pseudomonadati</taxon>
        <taxon>Pseudomonadota</taxon>
        <taxon>Alphaproteobacteria</taxon>
        <taxon>Rhodobacterales</taxon>
        <taxon>Roseobacteraceae</taxon>
        <taxon>Roseicyclus</taxon>
    </lineage>
</organism>
<dbReference type="AlphaFoldDB" id="W8S846"/>
<evidence type="ECO:0000313" key="2">
    <source>
        <dbReference type="EMBL" id="AHM05121.1"/>
    </source>
</evidence>
<feature type="region of interest" description="Disordered" evidence="1">
    <location>
        <begin position="1"/>
        <end position="93"/>
    </location>
</feature>
<proteinExistence type="predicted"/>
<dbReference type="Proteomes" id="UP000019593">
    <property type="component" value="Chromosome"/>
</dbReference>
<reference evidence="2 3" key="1">
    <citation type="submission" date="2013-03" db="EMBL/GenBank/DDBJ databases">
        <authorList>
            <person name="Fiebig A."/>
            <person name="Goeker M."/>
            <person name="Klenk H.-P.P."/>
        </authorList>
    </citation>
    <scope>NUCLEOTIDE SEQUENCE [LARGE SCALE GENOMIC DNA]</scope>
    <source>
        <strain evidence="3">DSM 19469</strain>
    </source>
</reference>
<sequence length="172" mass="17970">MAKSAHSTKMAELNTPNPQAPEGRGSIPPERRTVTPTPDDVKAQADSDDDSVADAARKAAAEQTRAAKDAAAARASDQAARLRDAGESFDPGSFAHAASERLADNLSDAARSIRDTDLTHVADDLASFARRQPLLFFGGAALLGFAAGRMLKASERADTDTTGLSPHDRGVS</sequence>
<evidence type="ECO:0000313" key="3">
    <source>
        <dbReference type="Proteomes" id="UP000019593"/>
    </source>
</evidence>
<dbReference type="RefSeq" id="WP_156945944.1">
    <property type="nucleotide sequence ID" value="NZ_CP004372.1"/>
</dbReference>
<evidence type="ECO:0000256" key="1">
    <source>
        <dbReference type="SAM" id="MobiDB-lite"/>
    </source>
</evidence>
<dbReference type="KEGG" id="red:roselon_02823"/>
<accession>W8S846</accession>